<sequence length="120" mass="13420">MVAVEGEGSLVGYCLRPTGTTTARGALHDPCGLQVLVCQVLNEKTELARERSSRRIAEWFRDEVLDRPKLQNLRMLKAKAKRAMEMTKGRIAELIGEPDLLRQVAIRSTFLATINTVLNI</sequence>
<dbReference type="InParanoid" id="M1DXR1"/>
<dbReference type="AlphaFoldDB" id="M1DXR1"/>
<dbReference type="EnsemblPlants" id="PGSC0003DMT400096118">
    <property type="protein sequence ID" value="PGSC0003DMT400096118"/>
    <property type="gene ID" value="PGSC0003DMG400045689"/>
</dbReference>
<dbReference type="PaxDb" id="4113-PGSC0003DMT400096118"/>
<evidence type="ECO:0000313" key="1">
    <source>
        <dbReference type="EnsemblPlants" id="PGSC0003DMT400096118"/>
    </source>
</evidence>
<keyword evidence="2" id="KW-1185">Reference proteome</keyword>
<protein>
    <submittedName>
        <fullName evidence="1">Uncharacterized protein</fullName>
    </submittedName>
</protein>
<dbReference type="Gramene" id="PGSC0003DMT400096118">
    <property type="protein sequence ID" value="PGSC0003DMT400096118"/>
    <property type="gene ID" value="PGSC0003DMG400045689"/>
</dbReference>
<evidence type="ECO:0000313" key="2">
    <source>
        <dbReference type="Proteomes" id="UP000011115"/>
    </source>
</evidence>
<organism evidence="1 2">
    <name type="scientific">Solanum tuberosum</name>
    <name type="common">Potato</name>
    <dbReference type="NCBI Taxonomy" id="4113"/>
    <lineage>
        <taxon>Eukaryota</taxon>
        <taxon>Viridiplantae</taxon>
        <taxon>Streptophyta</taxon>
        <taxon>Embryophyta</taxon>
        <taxon>Tracheophyta</taxon>
        <taxon>Spermatophyta</taxon>
        <taxon>Magnoliopsida</taxon>
        <taxon>eudicotyledons</taxon>
        <taxon>Gunneridae</taxon>
        <taxon>Pentapetalae</taxon>
        <taxon>asterids</taxon>
        <taxon>lamiids</taxon>
        <taxon>Solanales</taxon>
        <taxon>Solanaceae</taxon>
        <taxon>Solanoideae</taxon>
        <taxon>Solaneae</taxon>
        <taxon>Solanum</taxon>
    </lineage>
</organism>
<proteinExistence type="predicted"/>
<name>M1DXR1_SOLTU</name>
<reference evidence="2" key="1">
    <citation type="journal article" date="2011" name="Nature">
        <title>Genome sequence and analysis of the tuber crop potato.</title>
        <authorList>
            <consortium name="The Potato Genome Sequencing Consortium"/>
        </authorList>
    </citation>
    <scope>NUCLEOTIDE SEQUENCE [LARGE SCALE GENOMIC DNA]</scope>
    <source>
        <strain evidence="2">cv. DM1-3 516 R44</strain>
    </source>
</reference>
<dbReference type="Proteomes" id="UP000011115">
    <property type="component" value="Unassembled WGS sequence"/>
</dbReference>
<dbReference type="HOGENOM" id="CLU_2053825_0_0_1"/>
<reference evidence="1" key="2">
    <citation type="submission" date="2015-06" db="UniProtKB">
        <authorList>
            <consortium name="EnsemblPlants"/>
        </authorList>
    </citation>
    <scope>IDENTIFICATION</scope>
    <source>
        <strain evidence="1">DM1-3 516 R44</strain>
    </source>
</reference>
<accession>M1DXR1</accession>